<reference evidence="1 2" key="1">
    <citation type="submission" date="2017-07" db="EMBL/GenBank/DDBJ databases">
        <title>Bifidobacterium novel species.</title>
        <authorList>
            <person name="Lugli G.A."/>
            <person name="Milani C."/>
            <person name="Duranti S."/>
            <person name="Mangifesta M."/>
        </authorList>
    </citation>
    <scope>NUCLEOTIDE SEQUENCE [LARGE SCALE GENOMIC DNA]</scope>
    <source>
        <strain evidence="1 2">45</strain>
    </source>
</reference>
<gene>
    <name evidence="1" type="ORF">Tam1G_1598</name>
</gene>
<dbReference type="Proteomes" id="UP000234855">
    <property type="component" value="Unassembled WGS sequence"/>
</dbReference>
<protein>
    <submittedName>
        <fullName evidence="1">Uncharacterized protein</fullName>
    </submittedName>
</protein>
<accession>A0A2N5IQU5</accession>
<dbReference type="RefSeq" id="WP_242689592.1">
    <property type="nucleotide sequence ID" value="NZ_CP071591.1"/>
</dbReference>
<evidence type="ECO:0000313" key="2">
    <source>
        <dbReference type="Proteomes" id="UP000234855"/>
    </source>
</evidence>
<organism evidence="1 2">
    <name type="scientific">Bifidobacterium imperatoris</name>
    <dbReference type="NCBI Taxonomy" id="2020965"/>
    <lineage>
        <taxon>Bacteria</taxon>
        <taxon>Bacillati</taxon>
        <taxon>Actinomycetota</taxon>
        <taxon>Actinomycetes</taxon>
        <taxon>Bifidobacteriales</taxon>
        <taxon>Bifidobacteriaceae</taxon>
        <taxon>Bifidobacterium</taxon>
    </lineage>
</organism>
<name>A0A2N5IQU5_9BIFI</name>
<dbReference type="EMBL" id="NMWV01000023">
    <property type="protein sequence ID" value="PLS24335.1"/>
    <property type="molecule type" value="Genomic_DNA"/>
</dbReference>
<proteinExistence type="predicted"/>
<evidence type="ECO:0000313" key="1">
    <source>
        <dbReference type="EMBL" id="PLS24335.1"/>
    </source>
</evidence>
<dbReference type="AlphaFoldDB" id="A0A2N5IQU5"/>
<sequence>MKTTPIYGIPYLEGNDLVSAAPEQFAKMANGVETALNEVDNRNTPEGVKPVIATTLETLAGLKGTTGQTGYVTADPTESNNGPYYWNGSAWLPYATSAMLDTLKNQLTQDYRSAKFKMQNTGSFAPDLYGGANEILVNPTLGLIHVNLTGFRSTVTVGNYPVFLYSSGVKPSAPVPLGCLWAIQSGNFGKQATWGTDGNITVIGSLTNGDRCIHTPCTLPIPAGVTFS</sequence>
<comment type="caution">
    <text evidence="1">The sequence shown here is derived from an EMBL/GenBank/DDBJ whole genome shotgun (WGS) entry which is preliminary data.</text>
</comment>